<accession>A0A438FZ05</accession>
<dbReference type="Gene3D" id="1.20.1740.10">
    <property type="entry name" value="Amino acid/polyamine transporter I"/>
    <property type="match status" value="1"/>
</dbReference>
<sequence>MIPPWFALVHPRTGTPINATLLMAIPGATIALFSSLDVLSSIFSFSTLLIFMLVAVALLVRRYYVKDTTAKQWVGYAVGAFCGFSELWDGVASKAASYKCLGCSTCPLVAITVNWDEPVSHRITGLSGILEVLHLQCNAVLDSRQFITGIINPSGTMVELIDFGDKSSLPGEVDHSHSFDIMVNWGIADVLIIPLEKHMGTLNHFFVQKLVKGSDPPFCAAVTALKLSPILPETQEWRSNWLGNRVGFAKKHRGI</sequence>
<dbReference type="EMBL" id="QGNW01000693">
    <property type="protein sequence ID" value="RVW65125.1"/>
    <property type="molecule type" value="Genomic_DNA"/>
</dbReference>
<keyword evidence="5 6" id="KW-0472">Membrane</keyword>
<keyword evidence="3 6" id="KW-0812">Transmembrane</keyword>
<dbReference type="Proteomes" id="UP000288805">
    <property type="component" value="Unassembled WGS sequence"/>
</dbReference>
<comment type="caution">
    <text evidence="7">The sequence shown here is derived from an EMBL/GenBank/DDBJ whole genome shotgun (WGS) entry which is preliminary data.</text>
</comment>
<evidence type="ECO:0000256" key="3">
    <source>
        <dbReference type="ARBA" id="ARBA00022692"/>
    </source>
</evidence>
<reference evidence="7 8" key="1">
    <citation type="journal article" date="2018" name="PLoS Genet.">
        <title>Population sequencing reveals clonal diversity and ancestral inbreeding in the grapevine cultivar Chardonnay.</title>
        <authorList>
            <person name="Roach M.J."/>
            <person name="Johnson D.L."/>
            <person name="Bohlmann J."/>
            <person name="van Vuuren H.J."/>
            <person name="Jones S.J."/>
            <person name="Pretorius I.S."/>
            <person name="Schmidt S.A."/>
            <person name="Borneman A.R."/>
        </authorList>
    </citation>
    <scope>NUCLEOTIDE SEQUENCE [LARGE SCALE GENOMIC DNA]</scope>
    <source>
        <strain evidence="8">cv. Chardonnay</strain>
        <tissue evidence="7">Leaf</tissue>
    </source>
</reference>
<dbReference type="Pfam" id="PF13520">
    <property type="entry name" value="AA_permease_2"/>
    <property type="match status" value="1"/>
</dbReference>
<dbReference type="PANTHER" id="PTHR43243">
    <property type="entry name" value="INNER MEMBRANE TRANSPORTER YGJI-RELATED"/>
    <property type="match status" value="1"/>
</dbReference>
<name>A0A438FZ05_VITVI</name>
<organism evidence="7 8">
    <name type="scientific">Vitis vinifera</name>
    <name type="common">Grape</name>
    <dbReference type="NCBI Taxonomy" id="29760"/>
    <lineage>
        <taxon>Eukaryota</taxon>
        <taxon>Viridiplantae</taxon>
        <taxon>Streptophyta</taxon>
        <taxon>Embryophyta</taxon>
        <taxon>Tracheophyta</taxon>
        <taxon>Spermatophyta</taxon>
        <taxon>Magnoliopsida</taxon>
        <taxon>eudicotyledons</taxon>
        <taxon>Gunneridae</taxon>
        <taxon>Pentapetalae</taxon>
        <taxon>rosids</taxon>
        <taxon>Vitales</taxon>
        <taxon>Vitaceae</taxon>
        <taxon>Viteae</taxon>
        <taxon>Vitis</taxon>
    </lineage>
</organism>
<keyword evidence="4 6" id="KW-1133">Transmembrane helix</keyword>
<protein>
    <submittedName>
        <fullName evidence="7">Cationic amino acid transporter 8, vacuolar</fullName>
    </submittedName>
</protein>
<feature type="transmembrane region" description="Helical" evidence="6">
    <location>
        <begin position="42"/>
        <end position="60"/>
    </location>
</feature>
<evidence type="ECO:0000256" key="5">
    <source>
        <dbReference type="ARBA" id="ARBA00023136"/>
    </source>
</evidence>
<dbReference type="AlphaFoldDB" id="A0A438FZ05"/>
<evidence type="ECO:0000313" key="8">
    <source>
        <dbReference type="Proteomes" id="UP000288805"/>
    </source>
</evidence>
<comment type="subcellular location">
    <subcellularLocation>
        <location evidence="1">Membrane</location>
        <topology evidence="1">Multi-pass membrane protein</topology>
    </subcellularLocation>
</comment>
<proteinExistence type="inferred from homology"/>
<evidence type="ECO:0000256" key="1">
    <source>
        <dbReference type="ARBA" id="ARBA00004141"/>
    </source>
</evidence>
<dbReference type="PANTHER" id="PTHR43243:SF62">
    <property type="entry name" value="CATIONIC AMINO ACID TRANSPORTER 8, VACUOLAR"/>
    <property type="match status" value="1"/>
</dbReference>
<evidence type="ECO:0000256" key="2">
    <source>
        <dbReference type="ARBA" id="ARBA00008572"/>
    </source>
</evidence>
<evidence type="ECO:0000256" key="6">
    <source>
        <dbReference type="SAM" id="Phobius"/>
    </source>
</evidence>
<comment type="similarity">
    <text evidence="2">Belongs to the amino acid-polyamine-organocation (APC) superfamily. Cationic amino acid transporter (CAT) (TC 2.A.3.3) family.</text>
</comment>
<gene>
    <name evidence="7" type="primary">CAT8_0</name>
    <name evidence="7" type="ORF">CK203_034900</name>
</gene>
<evidence type="ECO:0000313" key="7">
    <source>
        <dbReference type="EMBL" id="RVW65125.1"/>
    </source>
</evidence>
<evidence type="ECO:0000256" key="4">
    <source>
        <dbReference type="ARBA" id="ARBA00022989"/>
    </source>
</evidence>
<dbReference type="GO" id="GO:0016020">
    <property type="term" value="C:membrane"/>
    <property type="evidence" value="ECO:0007669"/>
    <property type="project" value="UniProtKB-SubCell"/>
</dbReference>
<dbReference type="InterPro" id="IPR002293">
    <property type="entry name" value="AA/rel_permease1"/>
</dbReference>
<dbReference type="GO" id="GO:0022857">
    <property type="term" value="F:transmembrane transporter activity"/>
    <property type="evidence" value="ECO:0007669"/>
    <property type="project" value="InterPro"/>
</dbReference>